<dbReference type="Proteomes" id="UP000068382">
    <property type="component" value="Unassembled WGS sequence"/>
</dbReference>
<evidence type="ECO:0008006" key="3">
    <source>
        <dbReference type="Google" id="ProtNLM"/>
    </source>
</evidence>
<accession>A0A132BVW5</accession>
<dbReference type="EMBL" id="LPUY01000077">
    <property type="protein sequence ID" value="KUP92212.1"/>
    <property type="molecule type" value="Genomic_DNA"/>
</dbReference>
<dbReference type="RefSeq" id="WP_082705147.1">
    <property type="nucleotide sequence ID" value="NZ_LPUY01000077.1"/>
</dbReference>
<reference evidence="1 2" key="1">
    <citation type="submission" date="2015-12" db="EMBL/GenBank/DDBJ databases">
        <title>Genome sequence of the marine Rhodobacteraceae strain O3.65, Candidatus Tritonibacter horizontis.</title>
        <authorList>
            <person name="Poehlein A."/>
            <person name="Giebel H.A."/>
            <person name="Voget S."/>
            <person name="Brinkhoff T."/>
        </authorList>
    </citation>
    <scope>NUCLEOTIDE SEQUENCE [LARGE SCALE GENOMIC DNA]</scope>
    <source>
        <strain evidence="1 2">O3.65</strain>
    </source>
</reference>
<dbReference type="InterPro" id="IPR018697">
    <property type="entry name" value="DUF2199"/>
</dbReference>
<sequence length="187" mass="20713">MDAHLARMLSSSRQCRCCGATFSQLLSLSCDRPDICPPDLPVQDNTAVFATDGDVLTEDFCRFGTLRFLRAVLAVPLADTGGEEFILGTWAGVSEEVFDEYLDLFDMREIETMGSRPAWLSNQIPPDSGGPLACMLHMRPEGEYPELQISEVNHELARMQELGVDLEQLLAMLHAYGHDLASLVYDA</sequence>
<protein>
    <recommendedName>
        <fullName evidence="3">DUF2199 domain-containing protein</fullName>
    </recommendedName>
</protein>
<proteinExistence type="predicted"/>
<name>A0A132BVW5_9RHOB</name>
<dbReference type="OrthoDB" id="4404538at2"/>
<gene>
    <name evidence="1" type="ORF">TRIHO_28500</name>
</gene>
<evidence type="ECO:0000313" key="1">
    <source>
        <dbReference type="EMBL" id="KUP92212.1"/>
    </source>
</evidence>
<evidence type="ECO:0000313" key="2">
    <source>
        <dbReference type="Proteomes" id="UP000068382"/>
    </source>
</evidence>
<dbReference type="Pfam" id="PF09965">
    <property type="entry name" value="DUF2199"/>
    <property type="match status" value="1"/>
</dbReference>
<dbReference type="PROSITE" id="PS51257">
    <property type="entry name" value="PROKAR_LIPOPROTEIN"/>
    <property type="match status" value="1"/>
</dbReference>
<keyword evidence="2" id="KW-1185">Reference proteome</keyword>
<dbReference type="PATRIC" id="fig|1768241.3.peg.2984"/>
<dbReference type="AlphaFoldDB" id="A0A132BVW5"/>
<organism evidence="1 2">
    <name type="scientific">Tritonibacter horizontis</name>
    <dbReference type="NCBI Taxonomy" id="1768241"/>
    <lineage>
        <taxon>Bacteria</taxon>
        <taxon>Pseudomonadati</taxon>
        <taxon>Pseudomonadota</taxon>
        <taxon>Alphaproteobacteria</taxon>
        <taxon>Rhodobacterales</taxon>
        <taxon>Paracoccaceae</taxon>
        <taxon>Tritonibacter</taxon>
    </lineage>
</organism>
<comment type="caution">
    <text evidence="1">The sequence shown here is derived from an EMBL/GenBank/DDBJ whole genome shotgun (WGS) entry which is preliminary data.</text>
</comment>